<sequence>MPLAALSICHKQLCWLLLYFVVLESITCNSSLALLIIFFSPDELKLYFIINSYCFI</sequence>
<dbReference type="AlphaFoldDB" id="A0A0A9A6R8"/>
<organism evidence="2">
    <name type="scientific">Arundo donax</name>
    <name type="common">Giant reed</name>
    <name type="synonym">Donax arundinaceus</name>
    <dbReference type="NCBI Taxonomy" id="35708"/>
    <lineage>
        <taxon>Eukaryota</taxon>
        <taxon>Viridiplantae</taxon>
        <taxon>Streptophyta</taxon>
        <taxon>Embryophyta</taxon>
        <taxon>Tracheophyta</taxon>
        <taxon>Spermatophyta</taxon>
        <taxon>Magnoliopsida</taxon>
        <taxon>Liliopsida</taxon>
        <taxon>Poales</taxon>
        <taxon>Poaceae</taxon>
        <taxon>PACMAD clade</taxon>
        <taxon>Arundinoideae</taxon>
        <taxon>Arundineae</taxon>
        <taxon>Arundo</taxon>
    </lineage>
</organism>
<feature type="transmembrane region" description="Helical" evidence="1">
    <location>
        <begin position="12"/>
        <end position="39"/>
    </location>
</feature>
<name>A0A0A9A6R8_ARUDO</name>
<accession>A0A0A9A6R8</accession>
<keyword evidence="1" id="KW-1133">Transmembrane helix</keyword>
<proteinExistence type="predicted"/>
<reference evidence="2" key="2">
    <citation type="journal article" date="2015" name="Data Brief">
        <title>Shoot transcriptome of the giant reed, Arundo donax.</title>
        <authorList>
            <person name="Barrero R.A."/>
            <person name="Guerrero F.D."/>
            <person name="Moolhuijzen P."/>
            <person name="Goolsby J.A."/>
            <person name="Tidwell J."/>
            <person name="Bellgard S.E."/>
            <person name="Bellgard M.I."/>
        </authorList>
    </citation>
    <scope>NUCLEOTIDE SEQUENCE</scope>
    <source>
        <tissue evidence="2">Shoot tissue taken approximately 20 cm above the soil surface</tissue>
    </source>
</reference>
<dbReference type="EMBL" id="GBRH01253215">
    <property type="protein sequence ID" value="JAD44680.1"/>
    <property type="molecule type" value="Transcribed_RNA"/>
</dbReference>
<evidence type="ECO:0000313" key="2">
    <source>
        <dbReference type="EMBL" id="JAD44680.1"/>
    </source>
</evidence>
<evidence type="ECO:0000256" key="1">
    <source>
        <dbReference type="SAM" id="Phobius"/>
    </source>
</evidence>
<protein>
    <submittedName>
        <fullName evidence="2">Uncharacterized protein</fullName>
    </submittedName>
</protein>
<keyword evidence="1" id="KW-0812">Transmembrane</keyword>
<reference evidence="2" key="1">
    <citation type="submission" date="2014-09" db="EMBL/GenBank/DDBJ databases">
        <authorList>
            <person name="Magalhaes I.L.F."/>
            <person name="Oliveira U."/>
            <person name="Santos F.R."/>
            <person name="Vidigal T.H.D.A."/>
            <person name="Brescovit A.D."/>
            <person name="Santos A.J."/>
        </authorList>
    </citation>
    <scope>NUCLEOTIDE SEQUENCE</scope>
    <source>
        <tissue evidence="2">Shoot tissue taken approximately 20 cm above the soil surface</tissue>
    </source>
</reference>
<keyword evidence="1" id="KW-0472">Membrane</keyword>